<reference evidence="5 9" key="4">
    <citation type="submission" date="2020-12" db="EMBL/GenBank/DDBJ databases">
        <title>FDA dAtabase for Regulatory Grade micrObial Sequences (FDA-ARGOS): Supporting development and validation of Infectious Disease Dx tests.</title>
        <authorList>
            <person name="Nelson B."/>
            <person name="Plummer A."/>
            <person name="Tallon L."/>
            <person name="Sadzewicz L."/>
            <person name="Zhao X."/>
            <person name="Boylan J."/>
            <person name="Ott S."/>
            <person name="Bowen H."/>
            <person name="Vavikolanu K."/>
            <person name="Mehta A."/>
            <person name="Aluvathingal J."/>
            <person name="Nadendla S."/>
            <person name="Myers T."/>
            <person name="Yan Y."/>
            <person name="Sichtig H."/>
        </authorList>
    </citation>
    <scope>NUCLEOTIDE SEQUENCE [LARGE SCALE GENOMIC DNA]</scope>
    <source>
        <strain evidence="5 9">FDAARGOS_924</strain>
    </source>
</reference>
<dbReference type="Proteomes" id="UP000190696">
    <property type="component" value="Unassembled WGS sequence"/>
</dbReference>
<keyword evidence="1" id="KW-0472">Membrane</keyword>
<keyword evidence="9" id="KW-1185">Reference proteome</keyword>
<evidence type="ECO:0000313" key="9">
    <source>
        <dbReference type="Proteomes" id="UP000596196"/>
    </source>
</evidence>
<feature type="transmembrane region" description="Helical" evidence="1">
    <location>
        <begin position="117"/>
        <end position="138"/>
    </location>
</feature>
<reference evidence="4 8" key="1">
    <citation type="submission" date="2016-10" db="EMBL/GenBank/DDBJ databases">
        <title>Genome Sequence of Bacillus weihenstephanensis GM6LP.</title>
        <authorList>
            <person name="Poehlein A."/>
            <person name="Wemheuer F."/>
            <person name="Hollensteiner J."/>
            <person name="Wemheuer B."/>
        </authorList>
    </citation>
    <scope>NUCLEOTIDE SEQUENCE [LARGE SCALE GENOMIC DNA]</scope>
    <source>
        <strain evidence="4 8">GM6LP</strain>
    </source>
</reference>
<dbReference type="EMBL" id="MKZQ01000029">
    <property type="protein sequence ID" value="PJN70547.1"/>
    <property type="molecule type" value="Genomic_DNA"/>
</dbReference>
<evidence type="ECO:0000313" key="2">
    <source>
        <dbReference type="EMBL" id="OOR04070.1"/>
    </source>
</evidence>
<dbReference type="EMBL" id="MUAI01000029">
    <property type="protein sequence ID" value="OOR04070.1"/>
    <property type="molecule type" value="Genomic_DNA"/>
</dbReference>
<keyword evidence="1" id="KW-0812">Transmembrane</keyword>
<dbReference type="EMBL" id="CP065877">
    <property type="protein sequence ID" value="QQA16976.1"/>
    <property type="molecule type" value="Genomic_DNA"/>
</dbReference>
<dbReference type="Proteomes" id="UP000194131">
    <property type="component" value="Unassembled WGS sequence"/>
</dbReference>
<keyword evidence="1" id="KW-1133">Transmembrane helix</keyword>
<reference evidence="2 6" key="3">
    <citation type="submission" date="2017-01" db="EMBL/GenBank/DDBJ databases">
        <title>Bacillus cereus isolates.</title>
        <authorList>
            <person name="Beno S.M."/>
        </authorList>
    </citation>
    <scope>NUCLEOTIDE SEQUENCE [LARGE SCALE GENOMIC DNA]</scope>
    <source>
        <strain evidence="2 6">FSL W7-1108</strain>
    </source>
</reference>
<proteinExistence type="predicted"/>
<dbReference type="RefSeq" id="WP_002186507.1">
    <property type="nucleotide sequence ID" value="NZ_CP009692.1"/>
</dbReference>
<reference evidence="3 7" key="2">
    <citation type="submission" date="2016-12" db="EMBL/GenBank/DDBJ databases">
        <title>Genome Sequences of Twelve Sporeforming Bacillus Species Isolated from Foods.</title>
        <authorList>
            <person name="De Jong A."/>
            <person name="Holsappel S."/>
            <person name="Kuipers O.P."/>
        </authorList>
    </citation>
    <scope>NUCLEOTIDE SEQUENCE [LARGE SCALE GENOMIC DNA]</scope>
    <source>
        <strain evidence="3 7">S3E15</strain>
    </source>
</reference>
<accession>A0A0B5S5W8</accession>
<evidence type="ECO:0000313" key="7">
    <source>
        <dbReference type="Proteomes" id="UP000194131"/>
    </source>
</evidence>
<dbReference type="Proteomes" id="UP000596196">
    <property type="component" value="Chromosome"/>
</dbReference>
<organism evidence="4 8">
    <name type="scientific">Bacillus mycoides</name>
    <dbReference type="NCBI Taxonomy" id="1405"/>
    <lineage>
        <taxon>Bacteria</taxon>
        <taxon>Bacillati</taxon>
        <taxon>Bacillota</taxon>
        <taxon>Bacilli</taxon>
        <taxon>Bacillales</taxon>
        <taxon>Bacillaceae</taxon>
        <taxon>Bacillus</taxon>
        <taxon>Bacillus cereus group</taxon>
    </lineage>
</organism>
<evidence type="ECO:0000313" key="8">
    <source>
        <dbReference type="Proteomes" id="UP000236165"/>
    </source>
</evidence>
<evidence type="ECO:0000313" key="5">
    <source>
        <dbReference type="EMBL" id="QQA16976.1"/>
    </source>
</evidence>
<dbReference type="AlphaFoldDB" id="A0A0B5S5W8"/>
<feature type="transmembrane region" description="Helical" evidence="1">
    <location>
        <begin position="54"/>
        <end position="76"/>
    </location>
</feature>
<dbReference type="EMBL" id="MRWU01000020">
    <property type="protein sequence ID" value="OSX90198.1"/>
    <property type="molecule type" value="Genomic_DNA"/>
</dbReference>
<evidence type="ECO:0000313" key="4">
    <source>
        <dbReference type="EMBL" id="PJN70547.1"/>
    </source>
</evidence>
<name>A0A0B5S5W8_BACMY</name>
<accession>A0A1C3T6C7</accession>
<evidence type="ECO:0000313" key="6">
    <source>
        <dbReference type="Proteomes" id="UP000190696"/>
    </source>
</evidence>
<sequence length="144" mass="16329">METLLLIPVLIFFIWLQSKQRKLNWIDIITFLMMIGIITYTAPQQMTRDLQAELLAVTLISFAIGVWQGGGITVCYEDEILYITNGKQYSISWILLIIGNIIIINIFEGGFTFNGSWFLLCGVVITSGVKNSILCVLYKLTVRN</sequence>
<evidence type="ECO:0000256" key="1">
    <source>
        <dbReference type="SAM" id="Phobius"/>
    </source>
</evidence>
<evidence type="ECO:0000313" key="3">
    <source>
        <dbReference type="EMBL" id="OSX90198.1"/>
    </source>
</evidence>
<feature type="transmembrane region" description="Helical" evidence="1">
    <location>
        <begin position="23"/>
        <end position="42"/>
    </location>
</feature>
<feature type="transmembrane region" description="Helical" evidence="1">
    <location>
        <begin position="88"/>
        <end position="111"/>
    </location>
</feature>
<gene>
    <name evidence="4" type="ORF">BACWE_25990</name>
    <name evidence="2" type="ORF">BW900_23945</name>
    <name evidence="5" type="ORF">I6G81_05795</name>
    <name evidence="3" type="ORF">S3E15_02675</name>
</gene>
<dbReference type="Proteomes" id="UP000236165">
    <property type="component" value="Unassembled WGS sequence"/>
</dbReference>
<protein>
    <submittedName>
        <fullName evidence="4">Uncharacterized protein</fullName>
    </submittedName>
</protein>
<dbReference type="KEGG" id="bmyo:BG05_4866"/>